<reference evidence="1 2" key="1">
    <citation type="submission" date="2022-05" db="EMBL/GenBank/DDBJ databases">
        <authorList>
            <consortium name="Genoscope - CEA"/>
            <person name="William W."/>
        </authorList>
    </citation>
    <scope>NUCLEOTIDE SEQUENCE [LARGE SCALE GENOMIC DNA]</scope>
</reference>
<protein>
    <recommendedName>
        <fullName evidence="3">SGNH hydrolase-type esterase domain-containing protein</fullName>
    </recommendedName>
</protein>
<comment type="caution">
    <text evidence="1">The sequence shown here is derived from an EMBL/GenBank/DDBJ whole genome shotgun (WGS) entry which is preliminary data.</text>
</comment>
<dbReference type="InterPro" id="IPR036514">
    <property type="entry name" value="SGNH_hydro_sf"/>
</dbReference>
<gene>
    <name evidence="1" type="ORF">PLOB_00007110</name>
</gene>
<organism evidence="1 2">
    <name type="scientific">Porites lobata</name>
    <dbReference type="NCBI Taxonomy" id="104759"/>
    <lineage>
        <taxon>Eukaryota</taxon>
        <taxon>Metazoa</taxon>
        <taxon>Cnidaria</taxon>
        <taxon>Anthozoa</taxon>
        <taxon>Hexacorallia</taxon>
        <taxon>Scleractinia</taxon>
        <taxon>Fungiina</taxon>
        <taxon>Poritidae</taxon>
        <taxon>Porites</taxon>
    </lineage>
</organism>
<name>A0ABN8QM64_9CNID</name>
<evidence type="ECO:0000313" key="1">
    <source>
        <dbReference type="EMBL" id="CAH3165332.1"/>
    </source>
</evidence>
<evidence type="ECO:0008006" key="3">
    <source>
        <dbReference type="Google" id="ProtNLM"/>
    </source>
</evidence>
<accession>A0ABN8QM64</accession>
<proteinExistence type="predicted"/>
<evidence type="ECO:0000313" key="2">
    <source>
        <dbReference type="Proteomes" id="UP001159405"/>
    </source>
</evidence>
<dbReference type="Gene3D" id="3.40.50.1110">
    <property type="entry name" value="SGNH hydrolase"/>
    <property type="match status" value="1"/>
</dbReference>
<dbReference type="EMBL" id="CALNXK010000132">
    <property type="protein sequence ID" value="CAH3165332.1"/>
    <property type="molecule type" value="Genomic_DNA"/>
</dbReference>
<sequence length="153" mass="17620">MAEPRLLVLGDSFIRRLRLFLSRDSYHSSVDFKLSHRAFIKWHGVGGRTVSKTLHLDLNVIESFRPEIVIMQLGSNDLTDSDPLHVGSAIEDFVRLLHDTYGVKIVCVCQTIMRQGAVVFNRKAKLLTKYLRVVLEPIPYAIFWGHRGFWRPT</sequence>
<feature type="non-terminal residue" evidence="1">
    <location>
        <position position="153"/>
    </location>
</feature>
<dbReference type="SUPFAM" id="SSF52266">
    <property type="entry name" value="SGNH hydrolase"/>
    <property type="match status" value="1"/>
</dbReference>
<dbReference type="Proteomes" id="UP001159405">
    <property type="component" value="Unassembled WGS sequence"/>
</dbReference>
<keyword evidence="2" id="KW-1185">Reference proteome</keyword>